<dbReference type="AlphaFoldDB" id="A0A5J4R4H3"/>
<name>A0A5J4R4H3_9ZZZZ</name>
<dbReference type="EMBL" id="SNRY01001867">
    <property type="protein sequence ID" value="KAA6328150.1"/>
    <property type="molecule type" value="Genomic_DNA"/>
</dbReference>
<feature type="region of interest" description="Disordered" evidence="1">
    <location>
        <begin position="143"/>
        <end position="181"/>
    </location>
</feature>
<proteinExistence type="predicted"/>
<feature type="domain" description="ISXO2-like transposase" evidence="2">
    <location>
        <begin position="125"/>
        <end position="284"/>
    </location>
</feature>
<accession>A0A5J4R4H3</accession>
<protein>
    <recommendedName>
        <fullName evidence="2">ISXO2-like transposase domain-containing protein</fullName>
    </recommendedName>
</protein>
<feature type="compositionally biased region" description="Basic residues" evidence="1">
    <location>
        <begin position="148"/>
        <end position="161"/>
    </location>
</feature>
<evidence type="ECO:0000259" key="2">
    <source>
        <dbReference type="SMART" id="SM01126"/>
    </source>
</evidence>
<dbReference type="Pfam" id="PF12762">
    <property type="entry name" value="DDE_Tnp_IS1595"/>
    <property type="match status" value="1"/>
</dbReference>
<organism evidence="3">
    <name type="scientific">termite gut metagenome</name>
    <dbReference type="NCBI Taxonomy" id="433724"/>
    <lineage>
        <taxon>unclassified sequences</taxon>
        <taxon>metagenomes</taxon>
        <taxon>organismal metagenomes</taxon>
    </lineage>
</organism>
<dbReference type="InterPro" id="IPR024445">
    <property type="entry name" value="Tnp_ISXO2-like"/>
</dbReference>
<evidence type="ECO:0000256" key="1">
    <source>
        <dbReference type="SAM" id="MobiDB-lite"/>
    </source>
</evidence>
<dbReference type="NCBIfam" id="NF033547">
    <property type="entry name" value="transpos_IS1595"/>
    <property type="match status" value="1"/>
</dbReference>
<comment type="caution">
    <text evidence="3">The sequence shown here is derived from an EMBL/GenBank/DDBJ whole genome shotgun (WGS) entry which is preliminary data.</text>
</comment>
<dbReference type="InterPro" id="IPR024442">
    <property type="entry name" value="Transposase_Zn_ribbon"/>
</dbReference>
<sequence length="312" mass="36761">MSLLNFTPTFPDEQSCKLKWKEFREKAGVVCPHCGSKEHYWKSDKECYECKKCKYRQSLRSNTIMHLSKLPFRYWFVAFHLLTSTKKSFSAKELQRQLGHKNYEAIWALLHKLRMAMGKRDEQYTLSGILELDEGFFSTEMNEEDKRKPLKRGRGSQKKSKVLVMAESAPVEKENQKGRPSRKVNHIKMLVIEDLKSETIDNNVRENVSATSEIDSDNSTSYTNLKNLVAQHHPQVIPKEDIGKILPWVHIVISNAKRMLLNTFHDVKPEYLQSYLNEFCYKFNRRYLGELQFDRLLVVGVAYKNEFRYHIR</sequence>
<evidence type="ECO:0000313" key="3">
    <source>
        <dbReference type="EMBL" id="KAA6328150.1"/>
    </source>
</evidence>
<dbReference type="Pfam" id="PF12760">
    <property type="entry name" value="Zn_ribbon_IS1595"/>
    <property type="match status" value="1"/>
</dbReference>
<gene>
    <name evidence="3" type="ORF">EZS27_022922</name>
</gene>
<dbReference type="SMART" id="SM01126">
    <property type="entry name" value="DDE_Tnp_IS1595"/>
    <property type="match status" value="1"/>
</dbReference>
<reference evidence="3" key="1">
    <citation type="submission" date="2019-03" db="EMBL/GenBank/DDBJ databases">
        <title>Single cell metagenomics reveals metabolic interactions within the superorganism composed of flagellate Streblomastix strix and complex community of Bacteroidetes bacteria on its surface.</title>
        <authorList>
            <person name="Treitli S.C."/>
            <person name="Kolisko M."/>
            <person name="Husnik F."/>
            <person name="Keeling P."/>
            <person name="Hampl V."/>
        </authorList>
    </citation>
    <scope>NUCLEOTIDE SEQUENCE</scope>
    <source>
        <strain evidence="3">STM</strain>
    </source>
</reference>